<keyword evidence="2" id="KW-1185">Reference proteome</keyword>
<dbReference type="Proteomes" id="UP000095280">
    <property type="component" value="Unplaced"/>
</dbReference>
<dbReference type="AlphaFoldDB" id="A0A1I8JMS1"/>
<name>A0A1I8JMS1_9PLAT</name>
<sequence length="969" mass="104830">QSSAGGSLLESNARLDCALVLSRVSFACPPRRRRKPPDLAAESLKENRPWRSTASSNRCSWTPAKPMCGPHSLFYCPAVQTGARRRLLQQGGRRGSDLVGSLGRMRRGRAPWTAGRPGPGICCGSACSLANPPLEVSELAFVPYAVSFAASLWKSLGAKNCQLKTPRLAADFIDALSRLAVPASESAQPLARPPVIAWPLLNHRLLCLEPLALDDMRLAEGAAEAAAAAPRSLSLELRATVSNCLRCLSLAGRYEEDLCYIGFSIAKLSTRDAPDAYFCLAVERVTHSELAGSVWATFMAAAEHLSMEDTAKDAMRSALERRQQMSTLSAVYWPNVSHYVPAMLSNRKRGWLDRRSAHFWRTMKFEHGSKPVFEFEIVGLCCTFSIDACAMLTTHQSASGFGRFTWSPVNHVDEVAVLSGVRVSLKHAMRELAKAYHPALSDIVDAVAGQSSAGGSLLESNARLDCALVLLRVFRVSAETATEASRSGGRESETHRENRALAQHCFIKSLQLDPRPSRMCGPHSACSTASLYKLEHGAACFNKAVDADPTSSAAWAGCAVAARLDGRADQTRDLLRQRAAVPASESAQPLAQTPRDRLALLNHRLLCLERLGLMKEAANTALDLFSLALDDMRLAEGAAEAAAAAHPPESSLELASHLVSNCLRCLSLAGRVRGGGEPMLTTCGTAWAAIFLLSCQPGDAPETRHEQLELGIQLLLLGRGTVTHSELAVPLWATFNGGGGAPEHGRHRQRRRPRLKRRCVGVGGRQQMSTGWLDSGSAHFGDDEIRARLEASFEFEIRWALLHFSIDACAAGPHQSASGFGRLLGRQYLDEMDASPWLPAAVPALGKRLRQRLANCVKPPWGFRKRFSGKKPEPLWISAAKEINQADGQAGGRSALRRPRHANAVIAALDNCEKQLGGCRKSRGSILPSLASGLSSTCEFITNPRSPTLSRNEEFCPAGSAGDLHRRSI</sequence>
<protein>
    <submittedName>
        <fullName evidence="3">TPR_REGION domain-containing protein</fullName>
    </submittedName>
</protein>
<organism evidence="2 3">
    <name type="scientific">Macrostomum lignano</name>
    <dbReference type="NCBI Taxonomy" id="282301"/>
    <lineage>
        <taxon>Eukaryota</taxon>
        <taxon>Metazoa</taxon>
        <taxon>Spiralia</taxon>
        <taxon>Lophotrochozoa</taxon>
        <taxon>Platyhelminthes</taxon>
        <taxon>Rhabditophora</taxon>
        <taxon>Macrostomorpha</taxon>
        <taxon>Macrostomida</taxon>
        <taxon>Macrostomidae</taxon>
        <taxon>Macrostomum</taxon>
    </lineage>
</organism>
<evidence type="ECO:0000313" key="2">
    <source>
        <dbReference type="Proteomes" id="UP000095280"/>
    </source>
</evidence>
<proteinExistence type="predicted"/>
<feature type="region of interest" description="Disordered" evidence="1">
    <location>
        <begin position="31"/>
        <end position="56"/>
    </location>
</feature>
<evidence type="ECO:0000256" key="1">
    <source>
        <dbReference type="SAM" id="MobiDB-lite"/>
    </source>
</evidence>
<dbReference type="WBParaSite" id="snap_masked-unitig_20182-processed-gene-0.0-mRNA-1">
    <property type="protein sequence ID" value="snap_masked-unitig_20182-processed-gene-0.0-mRNA-1"/>
    <property type="gene ID" value="snap_masked-unitig_20182-processed-gene-0.0"/>
</dbReference>
<accession>A0A1I8JMS1</accession>
<reference evidence="3" key="1">
    <citation type="submission" date="2016-11" db="UniProtKB">
        <authorList>
            <consortium name="WormBaseParasite"/>
        </authorList>
    </citation>
    <scope>IDENTIFICATION</scope>
</reference>
<evidence type="ECO:0000313" key="3">
    <source>
        <dbReference type="WBParaSite" id="snap_masked-unitig_20182-processed-gene-0.0-mRNA-1"/>
    </source>
</evidence>